<dbReference type="NCBIfam" id="NF002956">
    <property type="entry name" value="PRK03612.1"/>
    <property type="match status" value="1"/>
</dbReference>
<protein>
    <recommendedName>
        <fullName evidence="5">Polyamine aminopropyltransferase</fullName>
    </recommendedName>
    <alternativeName>
        <fullName evidence="5">Putrescine aminopropyltransferase</fullName>
        <shortName evidence="5">PAPT</shortName>
    </alternativeName>
    <alternativeName>
        <fullName evidence="5">Spermidine synthase</fullName>
        <shortName evidence="5">SPDS</shortName>
        <shortName evidence="5">SPDSY</shortName>
        <ecNumber evidence="5">2.5.1.16</ecNumber>
    </alternativeName>
</protein>
<comment type="subcellular location">
    <subcellularLocation>
        <location evidence="5">Cell membrane</location>
        <topology evidence="5">Multi-pass membrane protein</topology>
    </subcellularLocation>
</comment>
<dbReference type="KEGG" id="chyd:H4K34_05130"/>
<keyword evidence="5" id="KW-0472">Membrane</keyword>
<comment type="subunit">
    <text evidence="5">Homodimer or homotetramer.</text>
</comment>
<dbReference type="GO" id="GO:0005886">
    <property type="term" value="C:plasma membrane"/>
    <property type="evidence" value="ECO:0007669"/>
    <property type="project" value="UniProtKB-SubCell"/>
</dbReference>
<keyword evidence="4 5" id="KW-0620">Polyamine biosynthesis</keyword>
<dbReference type="NCBIfam" id="NF037959">
    <property type="entry name" value="MFS_SpdSyn"/>
    <property type="match status" value="1"/>
</dbReference>
<feature type="binding site" evidence="5">
    <location>
        <begin position="348"/>
        <end position="349"/>
    </location>
    <ligand>
        <name>S-methyl-5'-thioadenosine</name>
        <dbReference type="ChEBI" id="CHEBI:17509"/>
    </ligand>
</feature>
<keyword evidence="2 5" id="KW-0808">Transferase</keyword>
<dbReference type="AlphaFoldDB" id="A0A7H0VJW3"/>
<dbReference type="CDD" id="cd02440">
    <property type="entry name" value="AdoMet_MTases"/>
    <property type="match status" value="1"/>
</dbReference>
<feature type="transmembrane region" description="Helical" evidence="5">
    <location>
        <begin position="143"/>
        <end position="162"/>
    </location>
</feature>
<keyword evidence="5" id="KW-1003">Cell membrane</keyword>
<dbReference type="PANTHER" id="PTHR43317">
    <property type="entry name" value="THERMOSPERMINE SYNTHASE ACAULIS5"/>
    <property type="match status" value="1"/>
</dbReference>
<comment type="catalytic activity">
    <reaction evidence="5">
        <text>S-adenosyl 3-(methylsulfanyl)propylamine + putrescine = S-methyl-5'-thioadenosine + spermidine + H(+)</text>
        <dbReference type="Rhea" id="RHEA:12721"/>
        <dbReference type="ChEBI" id="CHEBI:15378"/>
        <dbReference type="ChEBI" id="CHEBI:17509"/>
        <dbReference type="ChEBI" id="CHEBI:57443"/>
        <dbReference type="ChEBI" id="CHEBI:57834"/>
        <dbReference type="ChEBI" id="CHEBI:326268"/>
        <dbReference type="EC" id="2.5.1.16"/>
    </reaction>
</comment>
<dbReference type="PROSITE" id="PS51006">
    <property type="entry name" value="PABS_2"/>
    <property type="match status" value="1"/>
</dbReference>
<dbReference type="InterPro" id="IPR029063">
    <property type="entry name" value="SAM-dependent_MTases_sf"/>
</dbReference>
<dbReference type="InterPro" id="IPR030373">
    <property type="entry name" value="PABS_CS"/>
</dbReference>
<keyword evidence="9" id="KW-1185">Reference proteome</keyword>
<dbReference type="Proteomes" id="UP000516305">
    <property type="component" value="Chromosome"/>
</dbReference>
<dbReference type="EMBL" id="CP060139">
    <property type="protein sequence ID" value="QNR26011.1"/>
    <property type="molecule type" value="Genomic_DNA"/>
</dbReference>
<feature type="transmembrane region" description="Helical" evidence="5">
    <location>
        <begin position="68"/>
        <end position="92"/>
    </location>
</feature>
<keyword evidence="3 5" id="KW-0745">Spermidine biosynthesis</keyword>
<dbReference type="InterPro" id="IPR001045">
    <property type="entry name" value="Spermi_synthase"/>
</dbReference>
<evidence type="ECO:0000313" key="8">
    <source>
        <dbReference type="EMBL" id="QNR26011.1"/>
    </source>
</evidence>
<feature type="active site" description="Proton acceptor" evidence="5 6">
    <location>
        <position position="366"/>
    </location>
</feature>
<dbReference type="UniPathway" id="UPA00248">
    <property type="reaction ID" value="UER00314"/>
</dbReference>
<dbReference type="InterPro" id="IPR030374">
    <property type="entry name" value="PABS"/>
</dbReference>
<evidence type="ECO:0000256" key="2">
    <source>
        <dbReference type="ARBA" id="ARBA00022679"/>
    </source>
</evidence>
<sequence>MKNRRSPFLKLALFATGLSGIVAEYILSTLATYFIGDSAVQWSLIVSVMLFSMGLGSRISKYLEGNLLIKFIGVEFALSLLVSFSSLIAYSAAGFTDYVGLIIYGMSILIGLLIGLEIPLVIRLNEEFESLKVNIASVMEKDYLGSLVGGLFFAFVGLPILGLTYTPFILGFINLLVAVGLFITVRRELGSKFNARITISSGIIILVMFGGITQAQDIIFFGEQKRYKDKVVFSAQSKYQKIVMTQWKDHYWLYLNGNQQLSTLDEDKYHEALVHPAMKLSHEVQDVLILGGGDGCAAREVLKYPSVKSITVVDLDSMMTGLATRHPILKELNEASFSNPKVKVLNADAFTWLENSNAFFDVIMIDLPDPRSVELNRMYTEEFYRICNLKLRPHGVLITQAGSPYFATKAFKCIDKSMMAAGFETLPLHNHVITLGEWGWVLGQKQDWTQGELKQRARGLRFEDIDTRWLNNEAMLMMSAFGKEIYFEVKDSIEINHIQDPVLYRYYLKGNWDLY</sequence>
<evidence type="ECO:0000313" key="9">
    <source>
        <dbReference type="Proteomes" id="UP000516305"/>
    </source>
</evidence>
<feature type="binding site" evidence="5">
    <location>
        <position position="270"/>
    </location>
    <ligand>
        <name>spermidine</name>
        <dbReference type="ChEBI" id="CHEBI:57834"/>
    </ligand>
</feature>
<dbReference type="GO" id="GO:0010487">
    <property type="term" value="F:thermospermine synthase activity"/>
    <property type="evidence" value="ECO:0007669"/>
    <property type="project" value="UniProtKB-ARBA"/>
</dbReference>
<dbReference type="Pfam" id="PF01564">
    <property type="entry name" value="Spermine_synth"/>
    <property type="match status" value="1"/>
</dbReference>
<evidence type="ECO:0000256" key="6">
    <source>
        <dbReference type="PROSITE-ProRule" id="PRU00354"/>
    </source>
</evidence>
<comment type="similarity">
    <text evidence="1 5">Belongs to the spermidine/spermine synthase family.</text>
</comment>
<feature type="transmembrane region" description="Helical" evidence="5">
    <location>
        <begin position="39"/>
        <end position="56"/>
    </location>
</feature>
<comment type="pathway">
    <text evidence="5">Amine and polyamine biosynthesis; spermidine biosynthesis; spermidine from putrescine: step 1/1.</text>
</comment>
<evidence type="ECO:0000259" key="7">
    <source>
        <dbReference type="PROSITE" id="PS51006"/>
    </source>
</evidence>
<evidence type="ECO:0000256" key="3">
    <source>
        <dbReference type="ARBA" id="ARBA00023066"/>
    </source>
</evidence>
<organism evidence="8 9">
    <name type="scientific">Croceimicrobium hydrocarbonivorans</name>
    <dbReference type="NCBI Taxonomy" id="2761580"/>
    <lineage>
        <taxon>Bacteria</taxon>
        <taxon>Pseudomonadati</taxon>
        <taxon>Bacteroidota</taxon>
        <taxon>Flavobacteriia</taxon>
        <taxon>Flavobacteriales</taxon>
        <taxon>Owenweeksiaceae</taxon>
        <taxon>Croceimicrobium</taxon>
    </lineage>
</organism>
<feature type="binding site" evidence="5">
    <location>
        <position position="240"/>
    </location>
    <ligand>
        <name>S-methyl-5'-thioadenosine</name>
        <dbReference type="ChEBI" id="CHEBI:17509"/>
    </ligand>
</feature>
<dbReference type="EC" id="2.5.1.16" evidence="5"/>
<dbReference type="SUPFAM" id="SSF53335">
    <property type="entry name" value="S-adenosyl-L-methionine-dependent methyltransferases"/>
    <property type="match status" value="1"/>
</dbReference>
<keyword evidence="5" id="KW-0812">Transmembrane</keyword>
<dbReference type="PANTHER" id="PTHR43317:SF1">
    <property type="entry name" value="THERMOSPERMINE SYNTHASE ACAULIS5"/>
    <property type="match status" value="1"/>
</dbReference>
<proteinExistence type="inferred from homology"/>
<dbReference type="GO" id="GO:0004766">
    <property type="term" value="F:spermidine synthase activity"/>
    <property type="evidence" value="ECO:0007669"/>
    <property type="project" value="UniProtKB-UniRule"/>
</dbReference>
<evidence type="ECO:0000256" key="1">
    <source>
        <dbReference type="ARBA" id="ARBA00007867"/>
    </source>
</evidence>
<evidence type="ECO:0000256" key="4">
    <source>
        <dbReference type="ARBA" id="ARBA00023115"/>
    </source>
</evidence>
<keyword evidence="5" id="KW-1133">Transmembrane helix</keyword>
<dbReference type="Gene3D" id="3.40.50.150">
    <property type="entry name" value="Vaccinia Virus protein VP39"/>
    <property type="match status" value="1"/>
</dbReference>
<evidence type="ECO:0000256" key="5">
    <source>
        <dbReference type="HAMAP-Rule" id="MF_00198"/>
    </source>
</evidence>
<gene>
    <name evidence="5" type="primary">speE</name>
    <name evidence="8" type="ORF">H4K34_05130</name>
</gene>
<name>A0A7H0VJW3_9FLAO</name>
<dbReference type="HAMAP" id="MF_00198">
    <property type="entry name" value="Spermidine_synth"/>
    <property type="match status" value="1"/>
</dbReference>
<dbReference type="GO" id="GO:0008295">
    <property type="term" value="P:spermidine biosynthetic process"/>
    <property type="evidence" value="ECO:0007669"/>
    <property type="project" value="UniProtKB-UniRule"/>
</dbReference>
<feature type="binding site" evidence="5">
    <location>
        <position position="294"/>
    </location>
    <ligand>
        <name>spermidine</name>
        <dbReference type="ChEBI" id="CHEBI:57834"/>
    </ligand>
</feature>
<feature type="binding site" evidence="5">
    <location>
        <position position="314"/>
    </location>
    <ligand>
        <name>S-methyl-5'-thioadenosine</name>
        <dbReference type="ChEBI" id="CHEBI:17509"/>
    </ligand>
</feature>
<feature type="transmembrane region" description="Helical" evidence="5">
    <location>
        <begin position="197"/>
        <end position="215"/>
    </location>
</feature>
<accession>A0A7H0VJW3</accession>
<feature type="transmembrane region" description="Helical" evidence="5">
    <location>
        <begin position="98"/>
        <end position="122"/>
    </location>
</feature>
<feature type="transmembrane region" description="Helical" evidence="5">
    <location>
        <begin position="168"/>
        <end position="185"/>
    </location>
</feature>
<reference evidence="8 9" key="1">
    <citation type="submission" date="2020-08" db="EMBL/GenBank/DDBJ databases">
        <title>Croceimicrobium hydrocarbonivorans gen. nov., sp. nov., a novel marine bacterium isolated from a bacterial consortium that degrades polyethylene terephthalate.</title>
        <authorList>
            <person name="Liu R."/>
        </authorList>
    </citation>
    <scope>NUCLEOTIDE SEQUENCE [LARGE SCALE GENOMIC DNA]</scope>
    <source>
        <strain evidence="8 9">A20-9</strain>
    </source>
</reference>
<comment type="caution">
    <text evidence="5">Lacks conserved residue(s) required for the propagation of feature annotation.</text>
</comment>
<dbReference type="PROSITE" id="PS01330">
    <property type="entry name" value="PABS_1"/>
    <property type="match status" value="1"/>
</dbReference>
<comment type="function">
    <text evidence="5">Catalyzes the irreversible transfer of a propylamine group from the amino donor S-adenosylmethioninamine (decarboxy-AdoMet) to putrescine (1,4-diaminobutane) to yield spermidine.</text>
</comment>
<feature type="domain" description="PABS" evidence="7">
    <location>
        <begin position="209"/>
        <end position="445"/>
    </location>
</feature>